<proteinExistence type="predicted"/>
<dbReference type="Pfam" id="PF07883">
    <property type="entry name" value="Cupin_2"/>
    <property type="match status" value="1"/>
</dbReference>
<evidence type="ECO:0000256" key="1">
    <source>
        <dbReference type="ARBA" id="ARBA00022723"/>
    </source>
</evidence>
<dbReference type="InterPro" id="IPR051610">
    <property type="entry name" value="GPI/OXD"/>
</dbReference>
<dbReference type="InterPro" id="IPR014710">
    <property type="entry name" value="RmlC-like_jellyroll"/>
</dbReference>
<dbReference type="Gene3D" id="2.60.120.10">
    <property type="entry name" value="Jelly Rolls"/>
    <property type="match status" value="1"/>
</dbReference>
<dbReference type="SUPFAM" id="SSF51182">
    <property type="entry name" value="RmlC-like cupins"/>
    <property type="match status" value="1"/>
</dbReference>
<reference evidence="5" key="1">
    <citation type="journal article" date="2019" name="Int. J. Syst. Evol. Microbiol.">
        <title>The Global Catalogue of Microorganisms (GCM) 10K type strain sequencing project: providing services to taxonomists for standard genome sequencing and annotation.</title>
        <authorList>
            <consortium name="The Broad Institute Genomics Platform"/>
            <consortium name="The Broad Institute Genome Sequencing Center for Infectious Disease"/>
            <person name="Wu L."/>
            <person name="Ma J."/>
        </authorList>
    </citation>
    <scope>NUCLEOTIDE SEQUENCE [LARGE SCALE GENOMIC DNA]</scope>
    <source>
        <strain evidence="5">CCM 7435</strain>
    </source>
</reference>
<keyword evidence="1" id="KW-0479">Metal-binding</keyword>
<evidence type="ECO:0000259" key="3">
    <source>
        <dbReference type="Pfam" id="PF07883"/>
    </source>
</evidence>
<evidence type="ECO:0000256" key="2">
    <source>
        <dbReference type="SAM" id="MobiDB-lite"/>
    </source>
</evidence>
<organism evidence="4 5">
    <name type="scientific">Ancylobacter oerskovii</name>
    <dbReference type="NCBI Taxonomy" id="459519"/>
    <lineage>
        <taxon>Bacteria</taxon>
        <taxon>Pseudomonadati</taxon>
        <taxon>Pseudomonadota</taxon>
        <taxon>Alphaproteobacteria</taxon>
        <taxon>Hyphomicrobiales</taxon>
        <taxon>Xanthobacteraceae</taxon>
        <taxon>Ancylobacter</taxon>
    </lineage>
</organism>
<feature type="compositionally biased region" description="Low complexity" evidence="2">
    <location>
        <begin position="144"/>
        <end position="156"/>
    </location>
</feature>
<dbReference type="InterPro" id="IPR013096">
    <property type="entry name" value="Cupin_2"/>
</dbReference>
<accession>A0ABW4Z3P5</accession>
<dbReference type="InterPro" id="IPR011051">
    <property type="entry name" value="RmlC_Cupin_sf"/>
</dbReference>
<dbReference type="PANTHER" id="PTHR35848:SF6">
    <property type="entry name" value="CUPIN TYPE-2 DOMAIN-CONTAINING PROTEIN"/>
    <property type="match status" value="1"/>
</dbReference>
<gene>
    <name evidence="4" type="ORF">ACFSNC_21555</name>
</gene>
<feature type="region of interest" description="Disordered" evidence="2">
    <location>
        <begin position="141"/>
        <end position="177"/>
    </location>
</feature>
<comment type="caution">
    <text evidence="4">The sequence shown here is derived from an EMBL/GenBank/DDBJ whole genome shotgun (WGS) entry which is preliminary data.</text>
</comment>
<feature type="compositionally biased region" description="Pro residues" evidence="2">
    <location>
        <begin position="168"/>
        <end position="177"/>
    </location>
</feature>
<protein>
    <submittedName>
        <fullName evidence="4">Cupin domain-containing protein</fullName>
    </submittedName>
</protein>
<sequence>MSERMREAPAQAEAGAVLVRQLGEGASYWQPMPANGHVEVIFAPDEVAMEHPLGFGTQTVPPGGHVREHAHDRSEEIIFVLHGRGRAVIDGAEHPMRPGSALFLGRHRRHMFVNEGDENLVFTWTIVPNGLEAFFRRIGRPRRPGAQAPAPFARPADVLDIERETAFAPPPENPRQP</sequence>
<dbReference type="PANTHER" id="PTHR35848">
    <property type="entry name" value="OXALATE-BINDING PROTEIN"/>
    <property type="match status" value="1"/>
</dbReference>
<dbReference type="Proteomes" id="UP001597299">
    <property type="component" value="Unassembled WGS sequence"/>
</dbReference>
<evidence type="ECO:0000313" key="5">
    <source>
        <dbReference type="Proteomes" id="UP001597299"/>
    </source>
</evidence>
<dbReference type="EMBL" id="JBHUHD010000001">
    <property type="protein sequence ID" value="MFD2143003.1"/>
    <property type="molecule type" value="Genomic_DNA"/>
</dbReference>
<dbReference type="RefSeq" id="WP_213356020.1">
    <property type="nucleotide sequence ID" value="NZ_JAHBGB010000044.1"/>
</dbReference>
<keyword evidence="5" id="KW-1185">Reference proteome</keyword>
<feature type="domain" description="Cupin type-2" evidence="3">
    <location>
        <begin position="57"/>
        <end position="125"/>
    </location>
</feature>
<evidence type="ECO:0000313" key="4">
    <source>
        <dbReference type="EMBL" id="MFD2143003.1"/>
    </source>
</evidence>
<name>A0ABW4Z3P5_9HYPH</name>